<comment type="similarity">
    <text evidence="2">Belongs to the glycosyl hydrolase 15 family.</text>
</comment>
<reference evidence="15" key="1">
    <citation type="submission" date="2016-11" db="EMBL/GenBank/DDBJ databases">
        <authorList>
            <person name="Varghese N."/>
            <person name="Submissions S."/>
        </authorList>
    </citation>
    <scope>NUCLEOTIDE SEQUENCE [LARGE SCALE GENOMIC DNA]</scope>
    <source>
        <strain evidence="15">DSM 19514</strain>
    </source>
</reference>
<feature type="domain" description="GH15-like" evidence="12">
    <location>
        <begin position="216"/>
        <end position="581"/>
    </location>
</feature>
<dbReference type="InterPro" id="IPR045582">
    <property type="entry name" value="Trehalase-like_N"/>
</dbReference>
<proteinExistence type="inferred from homology"/>
<dbReference type="PANTHER" id="PTHR31616:SF0">
    <property type="entry name" value="GLUCAN 1,4-ALPHA-GLUCOSIDASE"/>
    <property type="match status" value="1"/>
</dbReference>
<dbReference type="EMBL" id="FQUL01000029">
    <property type="protein sequence ID" value="SHE84477.1"/>
    <property type="molecule type" value="Genomic_DNA"/>
</dbReference>
<protein>
    <recommendedName>
        <fullName evidence="4">Trehalase</fullName>
        <ecNumber evidence="3">3.2.1.28</ecNumber>
    </recommendedName>
    <alternativeName>
        <fullName evidence="8">Alpha,alpha-trehalase</fullName>
    </alternativeName>
    <alternativeName>
        <fullName evidence="9">Alpha,alpha-trehalose glucohydrolase</fullName>
    </alternativeName>
</protein>
<dbReference type="AlphaFoldDB" id="A0A1M4WTI6"/>
<gene>
    <name evidence="14" type="ORF">SAMN02745225_01777</name>
</gene>
<dbReference type="InterPro" id="IPR011613">
    <property type="entry name" value="GH15-like"/>
</dbReference>
<dbReference type="GO" id="GO:0005993">
    <property type="term" value="P:trehalose catabolic process"/>
    <property type="evidence" value="ECO:0007669"/>
    <property type="project" value="UniProtKB-ARBA"/>
</dbReference>
<dbReference type="Pfam" id="PF00723">
    <property type="entry name" value="Glyco_hydro_15"/>
    <property type="match status" value="1"/>
</dbReference>
<evidence type="ECO:0000256" key="8">
    <source>
        <dbReference type="ARBA" id="ARBA00030473"/>
    </source>
</evidence>
<evidence type="ECO:0000313" key="15">
    <source>
        <dbReference type="Proteomes" id="UP000184295"/>
    </source>
</evidence>
<evidence type="ECO:0000256" key="9">
    <source>
        <dbReference type="ARBA" id="ARBA00031637"/>
    </source>
</evidence>
<dbReference type="InterPro" id="IPR008928">
    <property type="entry name" value="6-hairpin_glycosidase_sf"/>
</dbReference>
<dbReference type="FunFam" id="1.50.10.10:FF:000005">
    <property type="entry name" value="Glycosyl hydrolase, glucoamylase"/>
    <property type="match status" value="1"/>
</dbReference>
<organism evidence="14 15">
    <name type="scientific">Ferrithrix thermotolerans DSM 19514</name>
    <dbReference type="NCBI Taxonomy" id="1121881"/>
    <lineage>
        <taxon>Bacteria</taxon>
        <taxon>Bacillati</taxon>
        <taxon>Actinomycetota</taxon>
        <taxon>Acidimicrobiia</taxon>
        <taxon>Acidimicrobiales</taxon>
        <taxon>Acidimicrobiaceae</taxon>
        <taxon>Ferrithrix</taxon>
    </lineage>
</organism>
<evidence type="ECO:0000256" key="2">
    <source>
        <dbReference type="ARBA" id="ARBA00006188"/>
    </source>
</evidence>
<evidence type="ECO:0000256" key="3">
    <source>
        <dbReference type="ARBA" id="ARBA00012757"/>
    </source>
</evidence>
<dbReference type="Gene3D" id="1.50.10.10">
    <property type="match status" value="1"/>
</dbReference>
<evidence type="ECO:0000259" key="13">
    <source>
        <dbReference type="Pfam" id="PF19291"/>
    </source>
</evidence>
<feature type="domain" description="Trehalase-like N-terminal" evidence="13">
    <location>
        <begin position="4"/>
        <end position="150"/>
    </location>
</feature>
<evidence type="ECO:0000256" key="6">
    <source>
        <dbReference type="ARBA" id="ARBA00023277"/>
    </source>
</evidence>
<evidence type="ECO:0000256" key="5">
    <source>
        <dbReference type="ARBA" id="ARBA00022801"/>
    </source>
</evidence>
<sequence length="597" mass="67660">MYRPIEDYGVIGDLHTVALVSKTGSIDWLCLPRFDAGACFANLLGGEGRGHWRISPKDQMIAKSRRYVKDTLVLETLFEDDSGSFRVVDFMPPRLDNPCLIRIVEGVSGVSRVESELEVRFDYGQTVPWVKRTQDGLNMIAGPHALSLESSVNLMGRNMETFAEFVLEKGERVSFTLTYHGSLEPAPRALDASIALENTIEFWQNWVLQCREDFGEYRDVVVRSLITLKALTYAPTGGIVAAPTTSLPEQMGGSRNWDYRYCWLRDATFTLYALMVDGYADEARRWRDWLLRAAAGDPQQLRIMYGVAGERLIPEFEIPWLNGYENSRPVRVGNAASDQFQLDVYGELMDAFYQFRRSGIPSLNDAWDLEVKVVEFVEKRWRDPDEGIWEIRGPRRDFTYSKVMAWVALDRAIRVTERFGFEGPSARWKAVADEIKKEVMTKGYNEDIGAFTQYFGSTSLDASCLMLPLVGFIKADDPMMLSTARAIDERLSEDGLLRRYSDDQDHVDGLDGEEGVFLACSFWMVDNLALAGRKDEAKDRLDHLLTLGNDLGLFSEEYDVHSKRMLGNFPQAFTHVGIVNTVRNVLNSQSPAKHRAG</sequence>
<keyword evidence="7" id="KW-0326">Glycosidase</keyword>
<evidence type="ECO:0000256" key="7">
    <source>
        <dbReference type="ARBA" id="ARBA00023295"/>
    </source>
</evidence>
<comment type="catalytic activity">
    <reaction evidence="1">
        <text>alpha,alpha-trehalose + H2O = alpha-D-glucose + beta-D-glucose</text>
        <dbReference type="Rhea" id="RHEA:32675"/>
        <dbReference type="ChEBI" id="CHEBI:15377"/>
        <dbReference type="ChEBI" id="CHEBI:15903"/>
        <dbReference type="ChEBI" id="CHEBI:16551"/>
        <dbReference type="ChEBI" id="CHEBI:17925"/>
        <dbReference type="EC" id="3.2.1.28"/>
    </reaction>
</comment>
<evidence type="ECO:0000256" key="11">
    <source>
        <dbReference type="ARBA" id="ARBA00060615"/>
    </source>
</evidence>
<evidence type="ECO:0000256" key="1">
    <source>
        <dbReference type="ARBA" id="ARBA00001576"/>
    </source>
</evidence>
<evidence type="ECO:0000259" key="12">
    <source>
        <dbReference type="Pfam" id="PF00723"/>
    </source>
</evidence>
<dbReference type="STRING" id="1121881.SAMN02745225_01777"/>
<dbReference type="EC" id="3.2.1.28" evidence="3"/>
<dbReference type="PANTHER" id="PTHR31616">
    <property type="entry name" value="TREHALASE"/>
    <property type="match status" value="1"/>
</dbReference>
<keyword evidence="15" id="KW-1185">Reference proteome</keyword>
<keyword evidence="6" id="KW-0119">Carbohydrate metabolism</keyword>
<name>A0A1M4WTI6_9ACTN</name>
<evidence type="ECO:0000256" key="4">
    <source>
        <dbReference type="ARBA" id="ARBA00019905"/>
    </source>
</evidence>
<evidence type="ECO:0000313" key="14">
    <source>
        <dbReference type="EMBL" id="SHE84477.1"/>
    </source>
</evidence>
<dbReference type="InterPro" id="IPR012341">
    <property type="entry name" value="6hp_glycosidase-like_sf"/>
</dbReference>
<comment type="cofactor">
    <cofactor evidence="10">
        <name>phosphate</name>
        <dbReference type="ChEBI" id="CHEBI:43474"/>
    </cofactor>
</comment>
<dbReference type="OrthoDB" id="3902805at2"/>
<dbReference type="Proteomes" id="UP000184295">
    <property type="component" value="Unassembled WGS sequence"/>
</dbReference>
<dbReference type="SUPFAM" id="SSF48208">
    <property type="entry name" value="Six-hairpin glycosidases"/>
    <property type="match status" value="1"/>
</dbReference>
<accession>A0A1M4WTI6</accession>
<dbReference type="GO" id="GO:0004555">
    <property type="term" value="F:alpha,alpha-trehalase activity"/>
    <property type="evidence" value="ECO:0007669"/>
    <property type="project" value="UniProtKB-EC"/>
</dbReference>
<comment type="pathway">
    <text evidence="11">Glycan degradation; trehalose degradation; D-glucose from alpha,alpha-trehalose: step 1/1.</text>
</comment>
<keyword evidence="5" id="KW-0378">Hydrolase</keyword>
<dbReference type="RefSeq" id="WP_072791485.1">
    <property type="nucleotide sequence ID" value="NZ_FQUL01000029.1"/>
</dbReference>
<evidence type="ECO:0000256" key="10">
    <source>
        <dbReference type="ARBA" id="ARBA00053030"/>
    </source>
</evidence>
<dbReference type="Pfam" id="PF19291">
    <property type="entry name" value="TREH_N"/>
    <property type="match status" value="1"/>
</dbReference>